<proteinExistence type="inferred from homology"/>
<feature type="non-terminal residue" evidence="3">
    <location>
        <position position="233"/>
    </location>
</feature>
<dbReference type="Pfam" id="PF03109">
    <property type="entry name" value="ABC1"/>
    <property type="match status" value="1"/>
</dbReference>
<comment type="caution">
    <text evidence="3">The sequence shown here is derived from an EMBL/GenBank/DDBJ whole genome shotgun (WGS) entry which is preliminary data.</text>
</comment>
<reference evidence="3 4" key="1">
    <citation type="submission" date="2020-10" db="EMBL/GenBank/DDBJ databases">
        <title>The Coptis chinensis genome and diversification of protoberbering-type alkaloids.</title>
        <authorList>
            <person name="Wang B."/>
            <person name="Shu S."/>
            <person name="Song C."/>
            <person name="Liu Y."/>
        </authorList>
    </citation>
    <scope>NUCLEOTIDE SEQUENCE [LARGE SCALE GENOMIC DNA]</scope>
    <source>
        <strain evidence="3">HL-2020</strain>
        <tissue evidence="3">Leaf</tissue>
    </source>
</reference>
<evidence type="ECO:0000313" key="3">
    <source>
        <dbReference type="EMBL" id="KAF9619051.1"/>
    </source>
</evidence>
<gene>
    <name evidence="3" type="ORF">IFM89_004409</name>
</gene>
<dbReference type="OrthoDB" id="10635032at2759"/>
<evidence type="ECO:0000256" key="1">
    <source>
        <dbReference type="ARBA" id="ARBA00009670"/>
    </source>
</evidence>
<evidence type="ECO:0000259" key="2">
    <source>
        <dbReference type="Pfam" id="PF03109"/>
    </source>
</evidence>
<dbReference type="PANTHER" id="PTHR10566">
    <property type="entry name" value="CHAPERONE-ACTIVITY OF BC1 COMPLEX CABC1 -RELATED"/>
    <property type="match status" value="1"/>
</dbReference>
<dbReference type="EMBL" id="JADFTS010000002">
    <property type="protein sequence ID" value="KAF9619051.1"/>
    <property type="molecule type" value="Genomic_DNA"/>
</dbReference>
<name>A0A835IJH9_9MAGN</name>
<dbReference type="PANTHER" id="PTHR10566:SF124">
    <property type="entry name" value="PROTEIN KINASE SUPERFAMILY PROTEIN"/>
    <property type="match status" value="1"/>
</dbReference>
<dbReference type="InterPro" id="IPR050154">
    <property type="entry name" value="UbiB_kinase"/>
</dbReference>
<comment type="similarity">
    <text evidence="1">Belongs to the protein kinase superfamily. ADCK protein kinase family.</text>
</comment>
<evidence type="ECO:0000313" key="4">
    <source>
        <dbReference type="Proteomes" id="UP000631114"/>
    </source>
</evidence>
<feature type="domain" description="ABC1 atypical kinase-like" evidence="2">
    <location>
        <begin position="46"/>
        <end position="80"/>
    </location>
</feature>
<dbReference type="AlphaFoldDB" id="A0A835IJH9"/>
<accession>A0A835IJH9</accession>
<organism evidence="3 4">
    <name type="scientific">Coptis chinensis</name>
    <dbReference type="NCBI Taxonomy" id="261450"/>
    <lineage>
        <taxon>Eukaryota</taxon>
        <taxon>Viridiplantae</taxon>
        <taxon>Streptophyta</taxon>
        <taxon>Embryophyta</taxon>
        <taxon>Tracheophyta</taxon>
        <taxon>Spermatophyta</taxon>
        <taxon>Magnoliopsida</taxon>
        <taxon>Ranunculales</taxon>
        <taxon>Ranunculaceae</taxon>
        <taxon>Coptidoideae</taxon>
        <taxon>Coptis</taxon>
    </lineage>
</organism>
<keyword evidence="4" id="KW-1185">Reference proteome</keyword>
<dbReference type="Proteomes" id="UP000631114">
    <property type="component" value="Unassembled WGS sequence"/>
</dbReference>
<protein>
    <recommendedName>
        <fullName evidence="2">ABC1 atypical kinase-like domain-containing protein</fullName>
    </recommendedName>
</protein>
<dbReference type="InterPro" id="IPR004147">
    <property type="entry name" value="ABC1_dom"/>
</dbReference>
<sequence>SICHSGTVEIIGTIAATVEDVMHASNYQSDITDGLFRIKYVHFLPAIKSIESQLGVPVSQIFADISPEPVAAASLGQLVHYVNCDSLGLAKDFLSLGFIPDGVNIQSVSDALRNPLVMGPVHHTIFRYGHPMGNCKAWCSTGDVGLWGAVKKIEPGLRAYQNHRASEASLSRCAFMAQINTKITADYLRYLESTSGSSEGESSTSNEKQLGRNYTQAFGCWWASIEILCKDRN</sequence>